<dbReference type="RefSeq" id="WP_322379131.1">
    <property type="nucleotide sequence ID" value="NZ_WNUN01000084.1"/>
</dbReference>
<dbReference type="AlphaFoldDB" id="A0AAW9IKJ5"/>
<dbReference type="EMBL" id="WNVM01000399">
    <property type="protein sequence ID" value="MDZ5010455.1"/>
    <property type="molecule type" value="Genomic_DNA"/>
</dbReference>
<keyword evidence="1" id="KW-0175">Coiled coil</keyword>
<name>A0AAW9IKJ5_CLOPF</name>
<evidence type="ECO:0000256" key="1">
    <source>
        <dbReference type="SAM" id="Coils"/>
    </source>
</evidence>
<feature type="coiled-coil region" evidence="1">
    <location>
        <begin position="64"/>
        <end position="96"/>
    </location>
</feature>
<dbReference type="InterPro" id="IPR009057">
    <property type="entry name" value="Homeodomain-like_sf"/>
</dbReference>
<evidence type="ECO:0000313" key="2">
    <source>
        <dbReference type="EMBL" id="MDZ5010455.1"/>
    </source>
</evidence>
<dbReference type="Pfam" id="PF01527">
    <property type="entry name" value="HTH_Tnp_1"/>
    <property type="match status" value="1"/>
</dbReference>
<dbReference type="Gene3D" id="1.10.10.60">
    <property type="entry name" value="Homeodomain-like"/>
    <property type="match status" value="1"/>
</dbReference>
<sequence>MSIKHKAYSTEFKINAIEEYIKTGKSQKKICEDLNITSTSAFGRWVIQYNEKGPDSFYENEKPRREAAKENKNDELTRLRAENEVLKKLLEKIRGNA</sequence>
<organism evidence="2 3">
    <name type="scientific">Clostridium perfringens</name>
    <dbReference type="NCBI Taxonomy" id="1502"/>
    <lineage>
        <taxon>Bacteria</taxon>
        <taxon>Bacillati</taxon>
        <taxon>Bacillota</taxon>
        <taxon>Clostridia</taxon>
        <taxon>Eubacteriales</taxon>
        <taxon>Clostridiaceae</taxon>
        <taxon>Clostridium</taxon>
    </lineage>
</organism>
<protein>
    <submittedName>
        <fullName evidence="2">Transposase</fullName>
    </submittedName>
</protein>
<comment type="caution">
    <text evidence="2">The sequence shown here is derived from an EMBL/GenBank/DDBJ whole genome shotgun (WGS) entry which is preliminary data.</text>
</comment>
<dbReference type="GO" id="GO:0006313">
    <property type="term" value="P:DNA transposition"/>
    <property type="evidence" value="ECO:0007669"/>
    <property type="project" value="InterPro"/>
</dbReference>
<accession>A0AAW9IKJ5</accession>
<proteinExistence type="predicted"/>
<dbReference type="GO" id="GO:0004803">
    <property type="term" value="F:transposase activity"/>
    <property type="evidence" value="ECO:0007669"/>
    <property type="project" value="InterPro"/>
</dbReference>
<reference evidence="2" key="1">
    <citation type="submission" date="2019-11" db="EMBL/GenBank/DDBJ databases">
        <title>Characterization of Clostridium perfringens isolates from swine manure treated agricultural soils.</title>
        <authorList>
            <person name="Wushke S.T."/>
        </authorList>
    </citation>
    <scope>NUCLEOTIDE SEQUENCE</scope>
    <source>
        <strain evidence="2">V2</strain>
    </source>
</reference>
<evidence type="ECO:0000313" key="3">
    <source>
        <dbReference type="Proteomes" id="UP001292368"/>
    </source>
</evidence>
<gene>
    <name evidence="2" type="ORF">GNF77_16435</name>
</gene>
<dbReference type="InterPro" id="IPR002514">
    <property type="entry name" value="Transposase_8"/>
</dbReference>
<dbReference type="SUPFAM" id="SSF46689">
    <property type="entry name" value="Homeodomain-like"/>
    <property type="match status" value="1"/>
</dbReference>
<dbReference type="GO" id="GO:0003677">
    <property type="term" value="F:DNA binding"/>
    <property type="evidence" value="ECO:0007669"/>
    <property type="project" value="InterPro"/>
</dbReference>
<dbReference type="Proteomes" id="UP001292368">
    <property type="component" value="Unassembled WGS sequence"/>
</dbReference>